<keyword evidence="4" id="KW-1185">Reference proteome</keyword>
<dbReference type="Proteomes" id="UP001500235">
    <property type="component" value="Unassembled WGS sequence"/>
</dbReference>
<evidence type="ECO:0000256" key="1">
    <source>
        <dbReference type="ARBA" id="ARBA00006484"/>
    </source>
</evidence>
<sequence length="241" mass="25233">MSRVAIVTGAGKRVGRVLAEGLLADGWTVVAHVRGEVDDVPPGSIRVVADLSADGMAGTIMAACPEPPSLLVNNAARFSPDSLEAFSADELGAHMMVNVAAPALLISAFAEVGAEGDRLVVNILDAKLAAPNPDFLSYTLSKSALATLTTLSAQALGGRGIRVNAIAPALMLLSEGQSDSNFAAMHAFNPLARGVTPEDVLRALRFLVDSPTMTGETLTLDSGQRFWRLPRDVQFLSRTPD</sequence>
<dbReference type="PANTHER" id="PTHR43639:SF1">
    <property type="entry name" value="SHORT-CHAIN DEHYDROGENASE_REDUCTASE FAMILY PROTEIN"/>
    <property type="match status" value="1"/>
</dbReference>
<dbReference type="InterPro" id="IPR002347">
    <property type="entry name" value="SDR_fam"/>
</dbReference>
<dbReference type="PANTHER" id="PTHR43639">
    <property type="entry name" value="OXIDOREDUCTASE, SHORT-CHAIN DEHYDROGENASE/REDUCTASE FAMILY (AFU_ORTHOLOGUE AFUA_5G02870)"/>
    <property type="match status" value="1"/>
</dbReference>
<dbReference type="RefSeq" id="WP_344706372.1">
    <property type="nucleotide sequence ID" value="NZ_BAABBQ010000001.1"/>
</dbReference>
<protein>
    <submittedName>
        <fullName evidence="3">SDR family oxidoreductase</fullName>
    </submittedName>
</protein>
<dbReference type="Pfam" id="PF13561">
    <property type="entry name" value="adh_short_C2"/>
    <property type="match status" value="1"/>
</dbReference>
<dbReference type="EMBL" id="BAABBQ010000001">
    <property type="protein sequence ID" value="GAA4014364.1"/>
    <property type="molecule type" value="Genomic_DNA"/>
</dbReference>
<gene>
    <name evidence="3" type="ORF">GCM10022280_11000</name>
</gene>
<proteinExistence type="inferred from homology"/>
<comment type="similarity">
    <text evidence="1">Belongs to the short-chain dehydrogenases/reductases (SDR) family.</text>
</comment>
<keyword evidence="2" id="KW-0560">Oxidoreductase</keyword>
<evidence type="ECO:0000313" key="3">
    <source>
        <dbReference type="EMBL" id="GAA4014364.1"/>
    </source>
</evidence>
<evidence type="ECO:0000313" key="4">
    <source>
        <dbReference type="Proteomes" id="UP001500235"/>
    </source>
</evidence>
<comment type="caution">
    <text evidence="3">The sequence shown here is derived from an EMBL/GenBank/DDBJ whole genome shotgun (WGS) entry which is preliminary data.</text>
</comment>
<accession>A0ABP7SPH0</accession>
<name>A0ABP7SPH0_9SPHN</name>
<reference evidence="4" key="1">
    <citation type="journal article" date="2019" name="Int. J. Syst. Evol. Microbiol.">
        <title>The Global Catalogue of Microorganisms (GCM) 10K type strain sequencing project: providing services to taxonomists for standard genome sequencing and annotation.</title>
        <authorList>
            <consortium name="The Broad Institute Genomics Platform"/>
            <consortium name="The Broad Institute Genome Sequencing Center for Infectious Disease"/>
            <person name="Wu L."/>
            <person name="Ma J."/>
        </authorList>
    </citation>
    <scope>NUCLEOTIDE SEQUENCE [LARGE SCALE GENOMIC DNA]</scope>
    <source>
        <strain evidence="4">JCM 17563</strain>
    </source>
</reference>
<dbReference type="PRINTS" id="PR00081">
    <property type="entry name" value="GDHRDH"/>
</dbReference>
<dbReference type="Gene3D" id="3.40.50.720">
    <property type="entry name" value="NAD(P)-binding Rossmann-like Domain"/>
    <property type="match status" value="1"/>
</dbReference>
<dbReference type="SUPFAM" id="SSF51735">
    <property type="entry name" value="NAD(P)-binding Rossmann-fold domains"/>
    <property type="match status" value="1"/>
</dbReference>
<organism evidence="3 4">
    <name type="scientific">Sphingomonas swuensis</name>
    <dbReference type="NCBI Taxonomy" id="977800"/>
    <lineage>
        <taxon>Bacteria</taxon>
        <taxon>Pseudomonadati</taxon>
        <taxon>Pseudomonadota</taxon>
        <taxon>Alphaproteobacteria</taxon>
        <taxon>Sphingomonadales</taxon>
        <taxon>Sphingomonadaceae</taxon>
        <taxon>Sphingomonas</taxon>
    </lineage>
</organism>
<dbReference type="InterPro" id="IPR036291">
    <property type="entry name" value="NAD(P)-bd_dom_sf"/>
</dbReference>
<evidence type="ECO:0000256" key="2">
    <source>
        <dbReference type="ARBA" id="ARBA00023002"/>
    </source>
</evidence>